<keyword evidence="5 9" id="KW-1133">Transmembrane helix</keyword>
<feature type="transmembrane region" description="Helical" evidence="9">
    <location>
        <begin position="337"/>
        <end position="360"/>
    </location>
</feature>
<dbReference type="RefSeq" id="WP_165230179.1">
    <property type="nucleotide sequence ID" value="NZ_CP049257.1"/>
</dbReference>
<keyword evidence="2" id="KW-1003">Cell membrane</keyword>
<feature type="transmembrane region" description="Helical" evidence="9">
    <location>
        <begin position="209"/>
        <end position="230"/>
    </location>
</feature>
<name>A0A6G6WAZ1_9ACTN</name>
<feature type="transmembrane region" description="Helical" evidence="9">
    <location>
        <begin position="294"/>
        <end position="317"/>
    </location>
</feature>
<keyword evidence="3" id="KW-0808">Transferase</keyword>
<feature type="transmembrane region" description="Helical" evidence="9">
    <location>
        <begin position="90"/>
        <end position="121"/>
    </location>
</feature>
<evidence type="ECO:0000256" key="9">
    <source>
        <dbReference type="SAM" id="Phobius"/>
    </source>
</evidence>
<feature type="region of interest" description="Disordered" evidence="8">
    <location>
        <begin position="1"/>
        <end position="28"/>
    </location>
</feature>
<dbReference type="InterPro" id="IPR018584">
    <property type="entry name" value="GT87"/>
</dbReference>
<evidence type="ECO:0000256" key="6">
    <source>
        <dbReference type="ARBA" id="ARBA00023136"/>
    </source>
</evidence>
<accession>A0A6G6WAZ1</accession>
<dbReference type="GO" id="GO:0005886">
    <property type="term" value="C:plasma membrane"/>
    <property type="evidence" value="ECO:0007669"/>
    <property type="project" value="UniProtKB-SubCell"/>
</dbReference>
<dbReference type="GO" id="GO:0016758">
    <property type="term" value="F:hexosyltransferase activity"/>
    <property type="evidence" value="ECO:0007669"/>
    <property type="project" value="InterPro"/>
</dbReference>
<protein>
    <submittedName>
        <fullName evidence="10">DUF2029 domain-containing protein</fullName>
    </submittedName>
</protein>
<evidence type="ECO:0000256" key="8">
    <source>
        <dbReference type="SAM" id="MobiDB-lite"/>
    </source>
</evidence>
<feature type="transmembrane region" description="Helical" evidence="9">
    <location>
        <begin position="175"/>
        <end position="197"/>
    </location>
</feature>
<dbReference type="EMBL" id="CP049257">
    <property type="protein sequence ID" value="QIG42511.1"/>
    <property type="molecule type" value="Genomic_DNA"/>
</dbReference>
<dbReference type="Pfam" id="PF09594">
    <property type="entry name" value="GT87"/>
    <property type="match status" value="1"/>
</dbReference>
<sequence>MRSAQALAAARSAPSPAPSSYAGAGRRPRPRPAPLTVVLVLAIGLTVAYALTRANTGDMAVYRAGGQAVLHGGDLYDLRVGDFGFTYPPVAAALFATVAWLPLPAMFAVLTAASCAALYVVLRRSAPDVGQRLGAAVGLAALAATHPVVNTLSWGQVNLLLAALVLHDLLVRRSGVGVGLAAAVKLTPAVFVVYLVLCGRRREARTATATFLAASTLGAVVSPAASWRYWTHDVLAAPGVGGFDHVGNQALRGLAERALGTGAGTALWLLVAVPALVGGLLLARRTARAGDEVLAAGIAGLTACLVSPVAWIHHWVWCVPFLARVPVPVRLALGAGFVLPLTLGPVVGAGYPVLVLAALVGHRAWLPRMAGSAPR</sequence>
<comment type="subcellular location">
    <subcellularLocation>
        <location evidence="1">Cell membrane</location>
        <topology evidence="1">Multi-pass membrane protein</topology>
    </subcellularLocation>
</comment>
<dbReference type="AlphaFoldDB" id="A0A6G6WAZ1"/>
<evidence type="ECO:0000256" key="7">
    <source>
        <dbReference type="ARBA" id="ARBA00024033"/>
    </source>
</evidence>
<evidence type="ECO:0000256" key="1">
    <source>
        <dbReference type="ARBA" id="ARBA00004651"/>
    </source>
</evidence>
<comment type="similarity">
    <text evidence="7">Belongs to the glycosyltransferase 87 family.</text>
</comment>
<evidence type="ECO:0000256" key="2">
    <source>
        <dbReference type="ARBA" id="ARBA00022475"/>
    </source>
</evidence>
<evidence type="ECO:0000256" key="3">
    <source>
        <dbReference type="ARBA" id="ARBA00022679"/>
    </source>
</evidence>
<feature type="transmembrane region" description="Helical" evidence="9">
    <location>
        <begin position="133"/>
        <end position="155"/>
    </location>
</feature>
<dbReference type="KEGG" id="nano:G5V58_06750"/>
<proteinExistence type="inferred from homology"/>
<organism evidence="10 11">
    <name type="scientific">Nocardioides anomalus</name>
    <dbReference type="NCBI Taxonomy" id="2712223"/>
    <lineage>
        <taxon>Bacteria</taxon>
        <taxon>Bacillati</taxon>
        <taxon>Actinomycetota</taxon>
        <taxon>Actinomycetes</taxon>
        <taxon>Propionibacteriales</taxon>
        <taxon>Nocardioidaceae</taxon>
        <taxon>Nocardioides</taxon>
    </lineage>
</organism>
<keyword evidence="11" id="KW-1185">Reference proteome</keyword>
<reference evidence="10 11" key="1">
    <citation type="submission" date="2020-02" db="EMBL/GenBank/DDBJ databases">
        <title>Full genome sequence of Nocardioides sp. R-3366.</title>
        <authorList>
            <person name="Im W.-T."/>
        </authorList>
    </citation>
    <scope>NUCLEOTIDE SEQUENCE [LARGE SCALE GENOMIC DNA]</scope>
    <source>
        <strain evidence="10 11">R-3366</strain>
    </source>
</reference>
<feature type="transmembrane region" description="Helical" evidence="9">
    <location>
        <begin position="33"/>
        <end position="52"/>
    </location>
</feature>
<feature type="compositionally biased region" description="Low complexity" evidence="8">
    <location>
        <begin position="1"/>
        <end position="25"/>
    </location>
</feature>
<keyword evidence="4 9" id="KW-0812">Transmembrane</keyword>
<keyword evidence="6 9" id="KW-0472">Membrane</keyword>
<evidence type="ECO:0000256" key="4">
    <source>
        <dbReference type="ARBA" id="ARBA00022692"/>
    </source>
</evidence>
<evidence type="ECO:0000256" key="5">
    <source>
        <dbReference type="ARBA" id="ARBA00022989"/>
    </source>
</evidence>
<gene>
    <name evidence="10" type="ORF">G5V58_06750</name>
</gene>
<feature type="transmembrane region" description="Helical" evidence="9">
    <location>
        <begin position="258"/>
        <end position="282"/>
    </location>
</feature>
<evidence type="ECO:0000313" key="11">
    <source>
        <dbReference type="Proteomes" id="UP000502996"/>
    </source>
</evidence>
<dbReference type="Proteomes" id="UP000502996">
    <property type="component" value="Chromosome"/>
</dbReference>
<evidence type="ECO:0000313" key="10">
    <source>
        <dbReference type="EMBL" id="QIG42511.1"/>
    </source>
</evidence>